<dbReference type="PANTHER" id="PTHR10336">
    <property type="entry name" value="PHOSPHOINOSITIDE-SPECIFIC PHOSPHOLIPASE C FAMILY PROTEIN"/>
    <property type="match status" value="1"/>
</dbReference>
<dbReference type="STRING" id="2903.R1D4X3"/>
<dbReference type="PROSITE" id="PS50004">
    <property type="entry name" value="C2"/>
    <property type="match status" value="1"/>
</dbReference>
<dbReference type="GO" id="GO:0004435">
    <property type="term" value="F:phosphatidylinositol-4,5-bisphosphate phospholipase C activity"/>
    <property type="evidence" value="ECO:0007669"/>
    <property type="project" value="UniProtKB-EC"/>
</dbReference>
<dbReference type="CDD" id="cd00275">
    <property type="entry name" value="C2_PLC_like"/>
    <property type="match status" value="1"/>
</dbReference>
<dbReference type="InterPro" id="IPR017946">
    <property type="entry name" value="PLC-like_Pdiesterase_TIM-brl"/>
</dbReference>
<keyword evidence="1" id="KW-0807">Transducer</keyword>
<dbReference type="Pfam" id="PF00388">
    <property type="entry name" value="PI-PLC-X"/>
    <property type="match status" value="1"/>
</dbReference>
<evidence type="ECO:0000256" key="2">
    <source>
        <dbReference type="RuleBase" id="RU361133"/>
    </source>
</evidence>
<dbReference type="Gene3D" id="2.60.40.150">
    <property type="entry name" value="C2 domain"/>
    <property type="match status" value="1"/>
</dbReference>
<dbReference type="SMART" id="SM00149">
    <property type="entry name" value="PLCYc"/>
    <property type="match status" value="1"/>
</dbReference>
<feature type="region of interest" description="Disordered" evidence="3">
    <location>
        <begin position="914"/>
        <end position="1024"/>
    </location>
</feature>
<feature type="transmembrane region" description="Helical" evidence="4">
    <location>
        <begin position="69"/>
        <end position="88"/>
    </location>
</feature>
<dbReference type="InterPro" id="IPR000909">
    <property type="entry name" value="PLipase_C_PInositol-sp_X_dom"/>
</dbReference>
<dbReference type="Proteomes" id="UP000013827">
    <property type="component" value="Unassembled WGS sequence"/>
</dbReference>
<evidence type="ECO:0000313" key="8">
    <source>
        <dbReference type="Proteomes" id="UP000013827"/>
    </source>
</evidence>
<dbReference type="PROSITE" id="PS50008">
    <property type="entry name" value="PIPLC_Y_DOMAIN"/>
    <property type="match status" value="1"/>
</dbReference>
<dbReference type="HOGENOM" id="CLU_004266_0_0_1"/>
<evidence type="ECO:0000259" key="6">
    <source>
        <dbReference type="PROSITE" id="PS50008"/>
    </source>
</evidence>
<feature type="domain" description="C2" evidence="5">
    <location>
        <begin position="670"/>
        <end position="837"/>
    </location>
</feature>
<dbReference type="InterPro" id="IPR000008">
    <property type="entry name" value="C2_dom"/>
</dbReference>
<dbReference type="PRINTS" id="PR00390">
    <property type="entry name" value="PHPHLIPASEC"/>
</dbReference>
<keyword evidence="2" id="KW-0442">Lipid degradation</keyword>
<evidence type="ECO:0000313" key="7">
    <source>
        <dbReference type="EnsemblProtists" id="EOD30067"/>
    </source>
</evidence>
<sequence>MESCVGSAKVRDGVVGLWSACLVNGERCTMSDVKVNCAPPPPAPPPLAPPPPPPPPPPLAPPPPEQMEVVMLTTVAFCAVLAMCVLLLCVTTFRLLLRVAAAHDTSAWTLLGMWVERSAPARLGVGAARGVRRTCRWAWTHLPVLPGMRPAAAPHAVWARICRRANKEPTEGPPDIERRPFVEQRSVLEQKLWGTSAREAAQLREWLQATRNTTPFIEALLASSSSTHQHGLCADMFEYSADMCEHSDPEAGWMLIRAFSAGRIPSKERSEASLSLGDLLRFCLNEQGAGGRSLWEEWKAALRATRPNEATTESMEESEPVSVHEFAALLLSPCNSAVGRGRAPTDATEPLSSYWISSSHNTFLEGDQLTSAASADMYRRLLLSGTRCLEIDCWDGWWGPRVTHRMSGGVRLFCGSVAFGDVVAAIAEHAFTSSPLPVILSLEMHCSTKQQEKIANELIDRLGDLLSRSDRVASTPLRELHRKVLIKMRLDKGGVTTDPLLRTLVTLPTTSFCRPLPISEAEESECSGTSAPGGGVVSLVEERLERLASEEGGWLPATASELVRTFPSPTRWSSTNPNPLTAWRAGVQMAALNMQTNDLPVQLNHALFRDSGGYVLKPAALRTLEQPPPPSARKDRDSSLCGRLSREESGGGGLARAASEVRPLLKESSRLGAPATAASGRGKPLWPPPREEVLSLHQLPTRDECRPLLAEPHHAFASHLSDSPRPPGGARASVSSPRVAVELHAIGGFCAVAREPQPPPEAQGVTRLTTAVAEGNGLNPTFDETFHCLAAEPNQTILRVVVEDEGRLVAYETAVLGSLRCGYRCLHLRSPSGTRIDACCLLLHISDGSEPNTFGTVEELRSMMQSQRSLIAQLYAELSRLGSQPSTPMLTPGATLTVGRASYGVALFPLDEQHASRQHAGAADGRSSGPEDASRKDGAAGLARPASEELAGAQPGDGGTLTLPPPSAPPDRRAEARAHPFYAGISPASAPQKRRQVMRPRPRPPAEPAPPPPARARARGRPRF</sequence>
<dbReference type="GO" id="GO:0016042">
    <property type="term" value="P:lipid catabolic process"/>
    <property type="evidence" value="ECO:0007669"/>
    <property type="project" value="UniProtKB-KW"/>
</dbReference>
<accession>A0A0D3K2T2</accession>
<dbReference type="PaxDb" id="2903-EOD30067"/>
<dbReference type="SUPFAM" id="SSF49562">
    <property type="entry name" value="C2 domain (Calcium/lipid-binding domain, CaLB)"/>
    <property type="match status" value="1"/>
</dbReference>
<dbReference type="KEGG" id="ehx:EMIHUDRAFT_99535"/>
<dbReference type="AlphaFoldDB" id="A0A0D3K2T2"/>
<evidence type="ECO:0000256" key="3">
    <source>
        <dbReference type="SAM" id="MobiDB-lite"/>
    </source>
</evidence>
<organism evidence="7 8">
    <name type="scientific">Emiliania huxleyi (strain CCMP1516)</name>
    <dbReference type="NCBI Taxonomy" id="280463"/>
    <lineage>
        <taxon>Eukaryota</taxon>
        <taxon>Haptista</taxon>
        <taxon>Haptophyta</taxon>
        <taxon>Prymnesiophyceae</taxon>
        <taxon>Isochrysidales</taxon>
        <taxon>Noelaerhabdaceae</taxon>
        <taxon>Emiliania</taxon>
    </lineage>
</organism>
<dbReference type="EnsemblProtists" id="EOD30067">
    <property type="protein sequence ID" value="EOD30067"/>
    <property type="gene ID" value="EMIHUDRAFT_99535"/>
</dbReference>
<keyword evidence="8" id="KW-1185">Reference proteome</keyword>
<dbReference type="InterPro" id="IPR001192">
    <property type="entry name" value="PI-PLC_fam"/>
</dbReference>
<evidence type="ECO:0000259" key="5">
    <source>
        <dbReference type="PROSITE" id="PS50004"/>
    </source>
</evidence>
<feature type="region of interest" description="Disordered" evidence="3">
    <location>
        <begin position="717"/>
        <end position="736"/>
    </location>
</feature>
<dbReference type="Pfam" id="PF00168">
    <property type="entry name" value="C2"/>
    <property type="match status" value="1"/>
</dbReference>
<feature type="compositionally biased region" description="Pro residues" evidence="3">
    <location>
        <begin position="1003"/>
        <end position="1014"/>
    </location>
</feature>
<dbReference type="GO" id="GO:0051209">
    <property type="term" value="P:release of sequestered calcium ion into cytosol"/>
    <property type="evidence" value="ECO:0007669"/>
    <property type="project" value="TreeGrafter"/>
</dbReference>
<feature type="compositionally biased region" description="Basic residues" evidence="3">
    <location>
        <begin position="992"/>
        <end position="1002"/>
    </location>
</feature>
<feature type="region of interest" description="Disordered" evidence="3">
    <location>
        <begin position="622"/>
        <end position="690"/>
    </location>
</feature>
<keyword evidence="2" id="KW-0443">Lipid metabolism</keyword>
<protein>
    <recommendedName>
        <fullName evidence="2">Phosphoinositide phospholipase C</fullName>
        <ecNumber evidence="2">3.1.4.11</ecNumber>
    </recommendedName>
</protein>
<dbReference type="CDD" id="cd08558">
    <property type="entry name" value="PI-PLCc_eukaryota"/>
    <property type="match status" value="1"/>
</dbReference>
<reference evidence="7" key="2">
    <citation type="submission" date="2024-10" db="UniProtKB">
        <authorList>
            <consortium name="EnsemblProtists"/>
        </authorList>
    </citation>
    <scope>IDENTIFICATION</scope>
</reference>
<dbReference type="InterPro" id="IPR001711">
    <property type="entry name" value="PLipase_C_Pinositol-sp_Y"/>
</dbReference>
<dbReference type="GeneID" id="17275341"/>
<keyword evidence="2" id="KW-0378">Hydrolase</keyword>
<evidence type="ECO:0000256" key="4">
    <source>
        <dbReference type="SAM" id="Phobius"/>
    </source>
</evidence>
<dbReference type="Gene3D" id="3.20.20.190">
    <property type="entry name" value="Phosphatidylinositol (PI) phosphodiesterase"/>
    <property type="match status" value="1"/>
</dbReference>
<name>A0A0D3K2T2_EMIH1</name>
<dbReference type="SUPFAM" id="SSF51695">
    <property type="entry name" value="PLC-like phosphodiesterases"/>
    <property type="match status" value="1"/>
</dbReference>
<dbReference type="eggNOG" id="KOG0169">
    <property type="taxonomic scope" value="Eukaryota"/>
</dbReference>
<keyword evidence="4" id="KW-1133">Transmembrane helix</keyword>
<proteinExistence type="predicted"/>
<feature type="domain" description="PI-PLC Y-box" evidence="6">
    <location>
        <begin position="511"/>
        <end position="622"/>
    </location>
</feature>
<dbReference type="RefSeq" id="XP_005782496.1">
    <property type="nucleotide sequence ID" value="XM_005782439.1"/>
</dbReference>
<dbReference type="EC" id="3.1.4.11" evidence="2"/>
<reference evidence="8" key="1">
    <citation type="journal article" date="2013" name="Nature">
        <title>Pan genome of the phytoplankton Emiliania underpins its global distribution.</title>
        <authorList>
            <person name="Read B.A."/>
            <person name="Kegel J."/>
            <person name="Klute M.J."/>
            <person name="Kuo A."/>
            <person name="Lefebvre S.C."/>
            <person name="Maumus F."/>
            <person name="Mayer C."/>
            <person name="Miller J."/>
            <person name="Monier A."/>
            <person name="Salamov A."/>
            <person name="Young J."/>
            <person name="Aguilar M."/>
            <person name="Claverie J.M."/>
            <person name="Frickenhaus S."/>
            <person name="Gonzalez K."/>
            <person name="Herman E.K."/>
            <person name="Lin Y.C."/>
            <person name="Napier J."/>
            <person name="Ogata H."/>
            <person name="Sarno A.F."/>
            <person name="Shmutz J."/>
            <person name="Schroeder D."/>
            <person name="de Vargas C."/>
            <person name="Verret F."/>
            <person name="von Dassow P."/>
            <person name="Valentin K."/>
            <person name="Van de Peer Y."/>
            <person name="Wheeler G."/>
            <person name="Dacks J.B."/>
            <person name="Delwiche C.F."/>
            <person name="Dyhrman S.T."/>
            <person name="Glockner G."/>
            <person name="John U."/>
            <person name="Richards T."/>
            <person name="Worden A.Z."/>
            <person name="Zhang X."/>
            <person name="Grigoriev I.V."/>
            <person name="Allen A.E."/>
            <person name="Bidle K."/>
            <person name="Borodovsky M."/>
            <person name="Bowler C."/>
            <person name="Brownlee C."/>
            <person name="Cock J.M."/>
            <person name="Elias M."/>
            <person name="Gladyshev V.N."/>
            <person name="Groth M."/>
            <person name="Guda C."/>
            <person name="Hadaegh A."/>
            <person name="Iglesias-Rodriguez M.D."/>
            <person name="Jenkins J."/>
            <person name="Jones B.M."/>
            <person name="Lawson T."/>
            <person name="Leese F."/>
            <person name="Lindquist E."/>
            <person name="Lobanov A."/>
            <person name="Lomsadze A."/>
            <person name="Malik S.B."/>
            <person name="Marsh M.E."/>
            <person name="Mackinder L."/>
            <person name="Mock T."/>
            <person name="Mueller-Roeber B."/>
            <person name="Pagarete A."/>
            <person name="Parker M."/>
            <person name="Probert I."/>
            <person name="Quesneville H."/>
            <person name="Raines C."/>
            <person name="Rensing S.A."/>
            <person name="Riano-Pachon D.M."/>
            <person name="Richier S."/>
            <person name="Rokitta S."/>
            <person name="Shiraiwa Y."/>
            <person name="Soanes D.M."/>
            <person name="van der Giezen M."/>
            <person name="Wahlund T.M."/>
            <person name="Williams B."/>
            <person name="Wilson W."/>
            <person name="Wolfe G."/>
            <person name="Wurch L.L."/>
        </authorList>
    </citation>
    <scope>NUCLEOTIDE SEQUENCE</scope>
</reference>
<feature type="compositionally biased region" description="Basic and acidic residues" evidence="3">
    <location>
        <begin position="632"/>
        <end position="649"/>
    </location>
</feature>
<dbReference type="SMART" id="SM00148">
    <property type="entry name" value="PLCXc"/>
    <property type="match status" value="1"/>
</dbReference>
<dbReference type="Pfam" id="PF00387">
    <property type="entry name" value="PI-PLC-Y"/>
    <property type="match status" value="1"/>
</dbReference>
<keyword evidence="4" id="KW-0812">Transmembrane</keyword>
<dbReference type="PROSITE" id="PS50007">
    <property type="entry name" value="PIPLC_X_DOMAIN"/>
    <property type="match status" value="1"/>
</dbReference>
<dbReference type="GO" id="GO:0048015">
    <property type="term" value="P:phosphatidylinositol-mediated signaling"/>
    <property type="evidence" value="ECO:0007669"/>
    <property type="project" value="TreeGrafter"/>
</dbReference>
<comment type="catalytic activity">
    <reaction evidence="2">
        <text>a 1,2-diacyl-sn-glycero-3-phospho-(1D-myo-inositol-4,5-bisphosphate) + H2O = 1D-myo-inositol 1,4,5-trisphosphate + a 1,2-diacyl-sn-glycerol + H(+)</text>
        <dbReference type="Rhea" id="RHEA:33179"/>
        <dbReference type="ChEBI" id="CHEBI:15377"/>
        <dbReference type="ChEBI" id="CHEBI:15378"/>
        <dbReference type="ChEBI" id="CHEBI:17815"/>
        <dbReference type="ChEBI" id="CHEBI:58456"/>
        <dbReference type="ChEBI" id="CHEBI:203600"/>
        <dbReference type="EC" id="3.1.4.11"/>
    </reaction>
</comment>
<dbReference type="PANTHER" id="PTHR10336:SF82">
    <property type="entry name" value="PHOSPHOINOSITIDE PHOSPHOLIPASE C"/>
    <property type="match status" value="1"/>
</dbReference>
<dbReference type="InterPro" id="IPR035892">
    <property type="entry name" value="C2_domain_sf"/>
</dbReference>
<evidence type="ECO:0000256" key="1">
    <source>
        <dbReference type="ARBA" id="ARBA00023224"/>
    </source>
</evidence>
<keyword evidence="4" id="KW-0472">Membrane</keyword>